<comment type="caution">
    <text evidence="1">The sequence shown here is derived from an EMBL/GenBank/DDBJ whole genome shotgun (WGS) entry which is preliminary data.</text>
</comment>
<dbReference type="AlphaFoldDB" id="A0A437M618"/>
<sequence length="72" mass="7991">MIVPFPHFGVSVMPIYPFARLVLIRRHEPRPANRVLNQSDANQLSPADVPAAGTSAFLRIGLILSCQPLARW</sequence>
<dbReference type="Proteomes" id="UP000282971">
    <property type="component" value="Unassembled WGS sequence"/>
</dbReference>
<evidence type="ECO:0000313" key="2">
    <source>
        <dbReference type="Proteomes" id="UP000282971"/>
    </source>
</evidence>
<dbReference type="EMBL" id="SACN01000001">
    <property type="protein sequence ID" value="RVT92944.1"/>
    <property type="molecule type" value="Genomic_DNA"/>
</dbReference>
<accession>A0A437M618</accession>
<evidence type="ECO:0000313" key="1">
    <source>
        <dbReference type="EMBL" id="RVT92944.1"/>
    </source>
</evidence>
<gene>
    <name evidence="1" type="ORF">EOD43_03285</name>
</gene>
<dbReference type="RefSeq" id="WP_164857066.1">
    <property type="nucleotide sequence ID" value="NZ_SACN01000001.1"/>
</dbReference>
<proteinExistence type="predicted"/>
<keyword evidence="2" id="KW-1185">Reference proteome</keyword>
<name>A0A437M618_9SPHN</name>
<protein>
    <submittedName>
        <fullName evidence="1">Uncharacterized protein</fullName>
    </submittedName>
</protein>
<reference evidence="1 2" key="1">
    <citation type="submission" date="2019-01" db="EMBL/GenBank/DDBJ databases">
        <authorList>
            <person name="Chen W.-M."/>
        </authorList>
    </citation>
    <scope>NUCLEOTIDE SEQUENCE [LARGE SCALE GENOMIC DNA]</scope>
    <source>
        <strain evidence="1 2">CCP-7</strain>
    </source>
</reference>
<organism evidence="1 2">
    <name type="scientific">Sphingomonas crocodyli</name>
    <dbReference type="NCBI Taxonomy" id="1979270"/>
    <lineage>
        <taxon>Bacteria</taxon>
        <taxon>Pseudomonadati</taxon>
        <taxon>Pseudomonadota</taxon>
        <taxon>Alphaproteobacteria</taxon>
        <taxon>Sphingomonadales</taxon>
        <taxon>Sphingomonadaceae</taxon>
        <taxon>Sphingomonas</taxon>
    </lineage>
</organism>